<dbReference type="GO" id="GO:0035725">
    <property type="term" value="P:sodium ion transmembrane transport"/>
    <property type="evidence" value="ECO:0007669"/>
    <property type="project" value="TreeGrafter"/>
</dbReference>
<keyword evidence="4" id="KW-0472">Membrane</keyword>
<gene>
    <name evidence="6" type="primary">CngA</name>
    <name evidence="6" type="ORF">AK812_SmicGene32188</name>
</gene>
<feature type="domain" description="Ion transport" evidence="5">
    <location>
        <begin position="945"/>
        <end position="1192"/>
    </location>
</feature>
<dbReference type="GO" id="GO:0098855">
    <property type="term" value="C:HCN channel complex"/>
    <property type="evidence" value="ECO:0007669"/>
    <property type="project" value="TreeGrafter"/>
</dbReference>
<evidence type="ECO:0000313" key="7">
    <source>
        <dbReference type="Proteomes" id="UP000186817"/>
    </source>
</evidence>
<comment type="caution">
    <text evidence="6">The sequence shown here is derived from an EMBL/GenBank/DDBJ whole genome shotgun (WGS) entry which is preliminary data.</text>
</comment>
<evidence type="ECO:0000256" key="3">
    <source>
        <dbReference type="ARBA" id="ARBA00022989"/>
    </source>
</evidence>
<organism evidence="6 7">
    <name type="scientific">Symbiodinium microadriaticum</name>
    <name type="common">Dinoflagellate</name>
    <name type="synonym">Zooxanthella microadriatica</name>
    <dbReference type="NCBI Taxonomy" id="2951"/>
    <lineage>
        <taxon>Eukaryota</taxon>
        <taxon>Sar</taxon>
        <taxon>Alveolata</taxon>
        <taxon>Dinophyceae</taxon>
        <taxon>Suessiales</taxon>
        <taxon>Symbiodiniaceae</taxon>
        <taxon>Symbiodinium</taxon>
    </lineage>
</organism>
<dbReference type="InterPro" id="IPR005821">
    <property type="entry name" value="Ion_trans_dom"/>
</dbReference>
<dbReference type="InterPro" id="IPR018490">
    <property type="entry name" value="cNMP-bd_dom_sf"/>
</dbReference>
<name>A0A1Q9CUT8_SYMMI</name>
<dbReference type="InterPro" id="IPR051413">
    <property type="entry name" value="K/Na_HCN_channel"/>
</dbReference>
<dbReference type="EMBL" id="LSRX01000904">
    <property type="protein sequence ID" value="OLP86686.1"/>
    <property type="molecule type" value="Genomic_DNA"/>
</dbReference>
<proteinExistence type="predicted"/>
<feature type="domain" description="Ion transport" evidence="5">
    <location>
        <begin position="217"/>
        <end position="472"/>
    </location>
</feature>
<evidence type="ECO:0000259" key="5">
    <source>
        <dbReference type="Pfam" id="PF00520"/>
    </source>
</evidence>
<dbReference type="Gene3D" id="1.10.287.70">
    <property type="match status" value="2"/>
</dbReference>
<evidence type="ECO:0000256" key="4">
    <source>
        <dbReference type="ARBA" id="ARBA00023136"/>
    </source>
</evidence>
<dbReference type="SUPFAM" id="SSF81324">
    <property type="entry name" value="Voltage-gated potassium channels"/>
    <property type="match status" value="2"/>
</dbReference>
<dbReference type="OMA" id="WENAAIE"/>
<evidence type="ECO:0000256" key="1">
    <source>
        <dbReference type="ARBA" id="ARBA00004141"/>
    </source>
</evidence>
<accession>A0A1Q9CUT8</accession>
<reference evidence="6 7" key="1">
    <citation type="submission" date="2016-02" db="EMBL/GenBank/DDBJ databases">
        <title>Genome analysis of coral dinoflagellate symbionts highlights evolutionary adaptations to a symbiotic lifestyle.</title>
        <authorList>
            <person name="Aranda M."/>
            <person name="Li Y."/>
            <person name="Liew Y.J."/>
            <person name="Baumgarten S."/>
            <person name="Simakov O."/>
            <person name="Wilson M."/>
            <person name="Piel J."/>
            <person name="Ashoor H."/>
            <person name="Bougouffa S."/>
            <person name="Bajic V.B."/>
            <person name="Ryu T."/>
            <person name="Ravasi T."/>
            <person name="Bayer T."/>
            <person name="Micklem G."/>
            <person name="Kim H."/>
            <person name="Bhak J."/>
            <person name="Lajeunesse T.C."/>
            <person name="Voolstra C.R."/>
        </authorList>
    </citation>
    <scope>NUCLEOTIDE SEQUENCE [LARGE SCALE GENOMIC DNA]</scope>
    <source>
        <strain evidence="6 7">CCMP2467</strain>
    </source>
</reference>
<dbReference type="GO" id="GO:0005249">
    <property type="term" value="F:voltage-gated potassium channel activity"/>
    <property type="evidence" value="ECO:0007669"/>
    <property type="project" value="TreeGrafter"/>
</dbReference>
<dbReference type="GO" id="GO:0003254">
    <property type="term" value="P:regulation of membrane depolarization"/>
    <property type="evidence" value="ECO:0007669"/>
    <property type="project" value="TreeGrafter"/>
</dbReference>
<comment type="subcellular location">
    <subcellularLocation>
        <location evidence="1">Membrane</location>
        <topology evidence="1">Multi-pass membrane protein</topology>
    </subcellularLocation>
</comment>
<dbReference type="Proteomes" id="UP000186817">
    <property type="component" value="Unassembled WGS sequence"/>
</dbReference>
<protein>
    <submittedName>
        <fullName evidence="6">Cyclic nucleotide-gated cation channel subunit A</fullName>
    </submittedName>
</protein>
<keyword evidence="3" id="KW-1133">Transmembrane helix</keyword>
<dbReference type="PANTHER" id="PTHR45689">
    <property type="entry name" value="I[[H]] CHANNEL, ISOFORM E"/>
    <property type="match status" value="1"/>
</dbReference>
<dbReference type="SUPFAM" id="SSF51206">
    <property type="entry name" value="cAMP-binding domain-like"/>
    <property type="match status" value="1"/>
</dbReference>
<dbReference type="OrthoDB" id="421226at2759"/>
<evidence type="ECO:0000313" key="6">
    <source>
        <dbReference type="EMBL" id="OLP86686.1"/>
    </source>
</evidence>
<keyword evidence="2" id="KW-0812">Transmembrane</keyword>
<keyword evidence="7" id="KW-1185">Reference proteome</keyword>
<dbReference type="PANTHER" id="PTHR45689:SF5">
    <property type="entry name" value="I[[H]] CHANNEL, ISOFORM E"/>
    <property type="match status" value="1"/>
</dbReference>
<sequence>MEAKESFWELHRKLAECYQHDVAAGSMAQQPHHVPVHPPLIDRRGSLQRRLSLQSVQKENSMASGVEEAPKSPAGGFIAKFPRKGLASQARMVSFDRNSTVKVIDFDEASVAKVIPTASLTPSAEDFTDTARGLLSQSSMGESEDETWDITKVKLYAHKCWLQDDDQDNELSDRLLSLSKGINQSAEQCQIHESELEVPYEMEEHSTMLHPAGVLRTTWNILVAMCLIHDLVVIPLYVFDIPDSSVLIALEWFTQLFWNIDIAMTVRTGYYYKGLLIMDPRKVLRNYVKTWLILDVTLVSLDWAFVILSLSGVQVDSVAQLSRTIRFLRFLRLVRILRWVKLRRMAEVFQELIQSQAASFCCMKGVENSSMYWSLLFGIARLIILNHLIACCWFGISRLEGASDNWVTHARLHEDTTSPPHMYAASMNWAFAQLGVGVSDISPRTTLETYFCILIAFRSLITCTTLISRMTSLMTALIKVKEDEEREFRLLRSYLVFNEIPHRLGQKVTRFLQHQFSLKQQAKTADLHVPLLELLSHQLQGELQFARHRASLAKLEFLDFWGGRVAGLNFGTVPRNRNRMSVAQDHLIDHLDRQILRILHELCTVALDSLPVASKDMVFLGGSQARKTYLVLAGTFTYHHDDGAEKVDAESCGWVAEMCLWTPWVYLGDLVSHDVSRIVAMDDHAKDYAKNFLSMMRGKTSWTDLRYEARDDNSVGSPKEMSSTRCKDVNDLFAKTPVLQMITAPLEEIIRIRDATAKSALYWRASCCIQASVAPMEDESGEDKDRSASSFWELHRKLADCYVQDMALRVEKRPTPNASPGILDTLSPLPASRRRRMSIEGNSPSIMERREVSITTLLDSKGRAQAGTDITLAPLACWKHKKKEHSVSNNRAVSVDALMSSVPARAGSFTKRADGASSIDLPVRETGESKCTKSWVLHPGGIRRTIWNMAVALGVLHDLIFVPMYVFNLPSTPFFKIMEWITQIFWNFDMLVSLFTGYYDEGVLVLELRKAFLHYAKTWMCFDLCLITMDWAIVWLDTLGSEQEDFIQWSRTISMLRFLRLIRMLRWVKLRRVNEVFQELLHTQAASLYYSLIGSIARLLILNHLVACCWYAVGDLGGATGWVATNSGMASEGVFHKYLVCMNWAFAQLSVGSSELTPSNTLEFAFCVIVAFRSLLTYSTLISTMTSLLSGLSKIKEDETSEFRMLRSYLVHHDIGKELQQKVTRFLQHQYGLRQQAKSADAQVPLLQMLSVRLQGELSFAKYRKALGRLAFVDELLVMNDLVLMQVLHKLATKAVRDVAAAGKDVIFLAGDTATAAVFKVSGEVTYFFGHEKSAVSNSTWIAEHCLWTPWVHLGDLVSEDFSRLVVIHVQEFCNILSENTRAHSAAVIHARDFISAMRSRPQWTDILPQKETHHQYSERETALHQLRCCGLLKSSLPGARMAPQPARFHDLVHAQDPAQR</sequence>
<dbReference type="Pfam" id="PF00520">
    <property type="entry name" value="Ion_trans"/>
    <property type="match status" value="2"/>
</dbReference>
<evidence type="ECO:0000256" key="2">
    <source>
        <dbReference type="ARBA" id="ARBA00022692"/>
    </source>
</evidence>